<reference evidence="7" key="5">
    <citation type="submission" date="2018-04" db="UniProtKB">
        <authorList>
            <consortium name="EnsemblFungi"/>
        </authorList>
    </citation>
    <scope>IDENTIFICATION</scope>
    <source>
        <strain evidence="7">R3-111a-1</strain>
    </source>
</reference>
<dbReference type="PANTHER" id="PTHR21221:SF1">
    <property type="entry name" value="UREIDOGLYCOLATE LYASE"/>
    <property type="match status" value="1"/>
</dbReference>
<dbReference type="SUPFAM" id="SSF46689">
    <property type="entry name" value="Homeodomain-like"/>
    <property type="match status" value="1"/>
</dbReference>
<feature type="region of interest" description="Disordered" evidence="5">
    <location>
        <begin position="302"/>
        <end position="353"/>
    </location>
</feature>
<proteinExistence type="predicted"/>
<evidence type="ECO:0000256" key="4">
    <source>
        <dbReference type="ARBA" id="ARBA00047684"/>
    </source>
</evidence>
<evidence type="ECO:0000256" key="3">
    <source>
        <dbReference type="ARBA" id="ARBA00023239"/>
    </source>
</evidence>
<evidence type="ECO:0000313" key="6">
    <source>
        <dbReference type="EMBL" id="EJT68459.1"/>
    </source>
</evidence>
<dbReference type="EnsemblFungi" id="EJT68459">
    <property type="protein sequence ID" value="EJT68459"/>
    <property type="gene ID" value="GGTG_13958"/>
</dbReference>
<name>J3PKA8_GAET3</name>
<feature type="compositionally biased region" description="Acidic residues" evidence="5">
    <location>
        <begin position="328"/>
        <end position="344"/>
    </location>
</feature>
<keyword evidence="3" id="KW-0456">Lyase</keyword>
<dbReference type="eggNOG" id="ENOG502S1JQ">
    <property type="taxonomic scope" value="Eukaryota"/>
</dbReference>
<gene>
    <name evidence="7" type="primary">20354416</name>
    <name evidence="6" type="ORF">GGTG_13958</name>
</gene>
<dbReference type="RefSeq" id="XP_009230147.1">
    <property type="nucleotide sequence ID" value="XM_009231883.1"/>
</dbReference>
<dbReference type="AlphaFoldDB" id="J3PKA8"/>
<comment type="subunit">
    <text evidence="1">Homodimer.</text>
</comment>
<evidence type="ECO:0000256" key="5">
    <source>
        <dbReference type="SAM" id="MobiDB-lite"/>
    </source>
</evidence>
<dbReference type="Pfam" id="PF04115">
    <property type="entry name" value="Ureidogly_lyase"/>
    <property type="match status" value="1"/>
</dbReference>
<dbReference type="GO" id="GO:0006144">
    <property type="term" value="P:purine nucleobase metabolic process"/>
    <property type="evidence" value="ECO:0007669"/>
    <property type="project" value="UniProtKB-KW"/>
</dbReference>
<dbReference type="GO" id="GO:0004848">
    <property type="term" value="F:ureidoglycolate hydrolase activity"/>
    <property type="evidence" value="ECO:0007669"/>
    <property type="project" value="InterPro"/>
</dbReference>
<protein>
    <submittedName>
        <fullName evidence="6">Ureidoglycolate hydrolase</fullName>
    </submittedName>
</protein>
<feature type="compositionally biased region" description="Basic and acidic residues" evidence="5">
    <location>
        <begin position="302"/>
        <end position="323"/>
    </location>
</feature>
<reference evidence="6" key="3">
    <citation type="submission" date="2010-09" db="EMBL/GenBank/DDBJ databases">
        <title>Annotation of Gaeumannomyces graminis var. tritici R3-111a-1.</title>
        <authorList>
            <consortium name="The Broad Institute Genome Sequencing Platform"/>
            <person name="Ma L.-J."/>
            <person name="Dead R."/>
            <person name="Young S.K."/>
            <person name="Zeng Q."/>
            <person name="Gargeya S."/>
            <person name="Fitzgerald M."/>
            <person name="Haas B."/>
            <person name="Abouelleil A."/>
            <person name="Alvarado L."/>
            <person name="Arachchi H.M."/>
            <person name="Berlin A."/>
            <person name="Brown A."/>
            <person name="Chapman S.B."/>
            <person name="Chen Z."/>
            <person name="Dunbar C."/>
            <person name="Freedman E."/>
            <person name="Gearin G."/>
            <person name="Gellesch M."/>
            <person name="Goldberg J."/>
            <person name="Griggs A."/>
            <person name="Gujja S."/>
            <person name="Heiman D."/>
            <person name="Howarth C."/>
            <person name="Larson L."/>
            <person name="Lui A."/>
            <person name="MacDonald P.J.P."/>
            <person name="Mehta T."/>
            <person name="Montmayeur A."/>
            <person name="Murphy C."/>
            <person name="Neiman D."/>
            <person name="Pearson M."/>
            <person name="Priest M."/>
            <person name="Roberts A."/>
            <person name="Saif S."/>
            <person name="Shea T."/>
            <person name="Shenoy N."/>
            <person name="Sisk P."/>
            <person name="Stolte C."/>
            <person name="Sykes S."/>
            <person name="Yandava C."/>
            <person name="Wortman J."/>
            <person name="Nusbaum C."/>
            <person name="Birren B."/>
        </authorList>
    </citation>
    <scope>NUCLEOTIDE SEQUENCE</scope>
    <source>
        <strain evidence="6">R3-111a-1</strain>
    </source>
</reference>
<dbReference type="GO" id="GO:0050385">
    <property type="term" value="F:ureidoglycolate lyase activity"/>
    <property type="evidence" value="ECO:0007669"/>
    <property type="project" value="UniProtKB-EC"/>
</dbReference>
<dbReference type="InterPro" id="IPR007247">
    <property type="entry name" value="Ureidogly_lyase"/>
</dbReference>
<dbReference type="InterPro" id="IPR024060">
    <property type="entry name" value="Ureidoglycolate_lyase_dom_sf"/>
</dbReference>
<dbReference type="EMBL" id="GL385483">
    <property type="protein sequence ID" value="EJT68459.1"/>
    <property type="molecule type" value="Genomic_DNA"/>
</dbReference>
<reference evidence="7" key="4">
    <citation type="journal article" date="2015" name="G3 (Bethesda)">
        <title>Genome sequences of three phytopathogenic species of the Magnaporthaceae family of fungi.</title>
        <authorList>
            <person name="Okagaki L.H."/>
            <person name="Nunes C.C."/>
            <person name="Sailsbery J."/>
            <person name="Clay B."/>
            <person name="Brown D."/>
            <person name="John T."/>
            <person name="Oh Y."/>
            <person name="Young N."/>
            <person name="Fitzgerald M."/>
            <person name="Haas B.J."/>
            <person name="Zeng Q."/>
            <person name="Young S."/>
            <person name="Adiconis X."/>
            <person name="Fan L."/>
            <person name="Levin J.Z."/>
            <person name="Mitchell T.K."/>
            <person name="Okubara P.A."/>
            <person name="Farman M.L."/>
            <person name="Kohn L.M."/>
            <person name="Birren B."/>
            <person name="Ma L.-J."/>
            <person name="Dean R.A."/>
        </authorList>
    </citation>
    <scope>NUCLEOTIDE SEQUENCE</scope>
    <source>
        <strain evidence="7">R3-111a-1</strain>
    </source>
</reference>
<dbReference type="HOGENOM" id="CLU_495258_0_0_1"/>
<keyword evidence="2" id="KW-0659">Purine metabolism</keyword>
<comment type="catalytic activity">
    <reaction evidence="4">
        <text>(S)-ureidoglycolate = urea + glyoxylate</text>
        <dbReference type="Rhea" id="RHEA:11304"/>
        <dbReference type="ChEBI" id="CHEBI:16199"/>
        <dbReference type="ChEBI" id="CHEBI:36655"/>
        <dbReference type="ChEBI" id="CHEBI:57296"/>
        <dbReference type="EC" id="4.3.2.3"/>
    </reaction>
</comment>
<dbReference type="Proteomes" id="UP000006039">
    <property type="component" value="Unassembled WGS sequence"/>
</dbReference>
<reference evidence="6" key="2">
    <citation type="submission" date="2010-07" db="EMBL/GenBank/DDBJ databases">
        <authorList>
            <consortium name="The Broad Institute Genome Sequencing Platform"/>
            <consortium name="Broad Institute Genome Sequencing Center for Infectious Disease"/>
            <person name="Ma L.-J."/>
            <person name="Dead R."/>
            <person name="Young S."/>
            <person name="Zeng Q."/>
            <person name="Koehrsen M."/>
            <person name="Alvarado L."/>
            <person name="Berlin A."/>
            <person name="Chapman S.B."/>
            <person name="Chen Z."/>
            <person name="Freedman E."/>
            <person name="Gellesch M."/>
            <person name="Goldberg J."/>
            <person name="Griggs A."/>
            <person name="Gujja S."/>
            <person name="Heilman E.R."/>
            <person name="Heiman D."/>
            <person name="Hepburn T."/>
            <person name="Howarth C."/>
            <person name="Jen D."/>
            <person name="Larson L."/>
            <person name="Mehta T."/>
            <person name="Neiman D."/>
            <person name="Pearson M."/>
            <person name="Roberts A."/>
            <person name="Saif S."/>
            <person name="Shea T."/>
            <person name="Shenoy N."/>
            <person name="Sisk P."/>
            <person name="Stolte C."/>
            <person name="Sykes S."/>
            <person name="Walk T."/>
            <person name="White J."/>
            <person name="Yandava C."/>
            <person name="Haas B."/>
            <person name="Nusbaum C."/>
            <person name="Birren B."/>
        </authorList>
    </citation>
    <scope>NUCLEOTIDE SEQUENCE</scope>
    <source>
        <strain evidence="6">R3-111a-1</strain>
    </source>
</reference>
<dbReference type="VEuPathDB" id="FungiDB:GGTG_13958"/>
<dbReference type="InterPro" id="IPR011051">
    <property type="entry name" value="RmlC_Cupin_sf"/>
</dbReference>
<organism evidence="6">
    <name type="scientific">Gaeumannomyces tritici (strain R3-111a-1)</name>
    <name type="common">Wheat and barley take-all root rot fungus</name>
    <name type="synonym">Gaeumannomyces graminis var. tritici</name>
    <dbReference type="NCBI Taxonomy" id="644352"/>
    <lineage>
        <taxon>Eukaryota</taxon>
        <taxon>Fungi</taxon>
        <taxon>Dikarya</taxon>
        <taxon>Ascomycota</taxon>
        <taxon>Pezizomycotina</taxon>
        <taxon>Sordariomycetes</taxon>
        <taxon>Sordariomycetidae</taxon>
        <taxon>Magnaporthales</taxon>
        <taxon>Magnaporthaceae</taxon>
        <taxon>Gaeumannomyces</taxon>
    </lineage>
</organism>
<evidence type="ECO:0000256" key="1">
    <source>
        <dbReference type="ARBA" id="ARBA00011738"/>
    </source>
</evidence>
<reference evidence="8" key="1">
    <citation type="submission" date="2010-07" db="EMBL/GenBank/DDBJ databases">
        <title>The genome sequence of Gaeumannomyces graminis var. tritici strain R3-111a-1.</title>
        <authorList>
            <consortium name="The Broad Institute Genome Sequencing Platform"/>
            <person name="Ma L.-J."/>
            <person name="Dead R."/>
            <person name="Young S."/>
            <person name="Zeng Q."/>
            <person name="Koehrsen M."/>
            <person name="Alvarado L."/>
            <person name="Berlin A."/>
            <person name="Chapman S.B."/>
            <person name="Chen Z."/>
            <person name="Freedman E."/>
            <person name="Gellesch M."/>
            <person name="Goldberg J."/>
            <person name="Griggs A."/>
            <person name="Gujja S."/>
            <person name="Heilman E.R."/>
            <person name="Heiman D."/>
            <person name="Hepburn T."/>
            <person name="Howarth C."/>
            <person name="Jen D."/>
            <person name="Larson L."/>
            <person name="Mehta T."/>
            <person name="Neiman D."/>
            <person name="Pearson M."/>
            <person name="Roberts A."/>
            <person name="Saif S."/>
            <person name="Shea T."/>
            <person name="Shenoy N."/>
            <person name="Sisk P."/>
            <person name="Stolte C."/>
            <person name="Sykes S."/>
            <person name="Walk T."/>
            <person name="White J."/>
            <person name="Yandava C."/>
            <person name="Haas B."/>
            <person name="Nusbaum C."/>
            <person name="Birren B."/>
        </authorList>
    </citation>
    <scope>NUCLEOTIDE SEQUENCE [LARGE SCALE GENOMIC DNA]</scope>
    <source>
        <strain evidence="8">R3-111a-1</strain>
    </source>
</reference>
<keyword evidence="6" id="KW-0378">Hydrolase</keyword>
<dbReference type="InterPro" id="IPR009057">
    <property type="entry name" value="Homeodomain-like_sf"/>
</dbReference>
<dbReference type="InterPro" id="IPR047233">
    <property type="entry name" value="UAH_cupin"/>
</dbReference>
<evidence type="ECO:0000313" key="8">
    <source>
        <dbReference type="Proteomes" id="UP000006039"/>
    </source>
</evidence>
<keyword evidence="8" id="KW-1185">Reference proteome</keyword>
<sequence length="550" mass="59031">MAGGTPHLSGEDRQRIRTLYFDGSLSKQDIALRTGFTRFQIRNAIKAAESEPKPRPGRPPLLTKEHEEELLRYVTSDAGRGQSYINIARSIFNGRFGEVAIRNALRRRGIIRGTRKFLANPPPPSKLNAAGTIRVWQASIDEPPPPPRPAQLAPRPQALPPAQPIVQRLGYVPGGVTLSPPLPPAMLPPMPASIRVAIRIGADQPPVTVRAAPLTAVGYAQFGDVIENPRPEMHPAAFATAVSQQQHLGIIPHAPVVANQGSAIKYQHPTHPLNFYPHAPSQVQGHAVINMFSCAARKLETEAGTREVRSARQSSEVETKDSIVVELSDNDEENASDAEVDEERESTVDRESTEVRDVVEAASGDRVATNPRRGPCGVFPVLVLERHPFTTQTFVPMSRDGADTRYLVIVAPSLEPSSQDAGLPVPIPPPNATGGPQLPGRGLPNLSQMRAFVATGSQAVTYGAGTWHAPMVALGAEGSVVDFFVVQYANGIPIEDCQEALLLTPQNPAPGPSADGEGARGPSQQIGVFVQVPLEYLAAQRSDTRGASKL</sequence>
<evidence type="ECO:0000256" key="2">
    <source>
        <dbReference type="ARBA" id="ARBA00022631"/>
    </source>
</evidence>
<dbReference type="PANTHER" id="PTHR21221">
    <property type="entry name" value="UREIDOGLYCOLATE HYDROLASE"/>
    <property type="match status" value="1"/>
</dbReference>
<dbReference type="Gene3D" id="2.60.120.480">
    <property type="entry name" value="Ureidoglycolate hydrolase"/>
    <property type="match status" value="1"/>
</dbReference>
<dbReference type="OrthoDB" id="10266039at2759"/>
<dbReference type="STRING" id="644352.J3PKA8"/>
<dbReference type="GO" id="GO:0000256">
    <property type="term" value="P:allantoin catabolic process"/>
    <property type="evidence" value="ECO:0007669"/>
    <property type="project" value="InterPro"/>
</dbReference>
<evidence type="ECO:0000313" key="7">
    <source>
        <dbReference type="EnsemblFungi" id="EJT68459"/>
    </source>
</evidence>
<dbReference type="CDD" id="cd20298">
    <property type="entry name" value="cupin_UAH"/>
    <property type="match status" value="1"/>
</dbReference>
<dbReference type="SUPFAM" id="SSF51182">
    <property type="entry name" value="RmlC-like cupins"/>
    <property type="match status" value="1"/>
</dbReference>
<dbReference type="GeneID" id="20354416"/>
<accession>J3PKA8</accession>